<name>A0A562SYQ4_CHIJA</name>
<dbReference type="InterPro" id="IPR050445">
    <property type="entry name" value="Bact_polysacc_biosynth/exp"/>
</dbReference>
<dbReference type="RefSeq" id="WP_145715812.1">
    <property type="nucleotide sequence ID" value="NZ_BAAAFY010000005.1"/>
</dbReference>
<dbReference type="SUPFAM" id="SSF52540">
    <property type="entry name" value="P-loop containing nucleoside triphosphate hydrolases"/>
    <property type="match status" value="1"/>
</dbReference>
<feature type="transmembrane region" description="Helical" evidence="2">
    <location>
        <begin position="15"/>
        <end position="33"/>
    </location>
</feature>
<evidence type="ECO:0000313" key="3">
    <source>
        <dbReference type="EMBL" id="TWI86198.1"/>
    </source>
</evidence>
<dbReference type="Proteomes" id="UP000316778">
    <property type="component" value="Unassembled WGS sequence"/>
</dbReference>
<dbReference type="AlphaFoldDB" id="A0A562SYQ4"/>
<sequence>MDVIYFIKALLKKKWWIIISTIVALVLSFVFTMDRAKLYRSSAQMSTGFTVNDDITLRDENVNLFEADVKFNNVVETFNSPAVIGLLGYDLMLHDLTSPKPFTVLTEKERSTPQYANFNRDQALRLLQSKLDSLQTLTSYQPDERRLLEYMALFKYDYESIRKRLSVGRLQRTDYIDISFASENPELSAYAVNTLYRQFIRYYRSLRSERSVENIGTFEELVAQKKVELDQKVEALRNYKASEGLLNVEVASGNELGLISQLEKGLLDERSNLNVLTSSLQSVESQLNMQNQGRTVYDNNNNEIVALRKQINQMNDEYLRTGSNDAQLADRIKYQRQRLQKLMSDAPVSSESSRAMSRDELLQKKAGLESEMRAARLNIANLENKIRSLRGSLGTYANKEANVIGLQQEVDLAQEEYTRLKEKLNTALDSRTAPPDNFRQTLKGQPAFKPESSKRLKLMALAGVSVFLLSTLGVLFMEFFDSSIKSPSLFEKNVDLKLISTINHADLHRFSIPEVLQHNVKDDEATRKRQNTFRELLRKLRYEVESSHKSIFLFTSTEPQQGKTTLVQALAYSLSLNSKRVLIIDTNFCNNDLTVQLEAKPTLETFSMEPEEVSIEKVREIVTTYSVAGIEVIGCKGGDYTPSEILPRNHLLHYLPQLKNYYDFILLEGAPINDYTDSKELVHYVEGVIAVFSSRISLKQNDKESIQFLQSLNGKMQGAVLNNVREDFLEL</sequence>
<feature type="coiled-coil region" evidence="1">
    <location>
        <begin position="358"/>
        <end position="430"/>
    </location>
</feature>
<keyword evidence="1" id="KW-0175">Coiled coil</keyword>
<dbReference type="InterPro" id="IPR027417">
    <property type="entry name" value="P-loop_NTPase"/>
</dbReference>
<dbReference type="PANTHER" id="PTHR32309">
    <property type="entry name" value="TYROSINE-PROTEIN KINASE"/>
    <property type="match status" value="1"/>
</dbReference>
<gene>
    <name evidence="3" type="ORF">LX66_3450</name>
</gene>
<keyword evidence="2" id="KW-1133">Transmembrane helix</keyword>
<evidence type="ECO:0000256" key="2">
    <source>
        <dbReference type="SAM" id="Phobius"/>
    </source>
</evidence>
<reference evidence="3 4" key="1">
    <citation type="journal article" date="2013" name="Stand. Genomic Sci.">
        <title>Genomic Encyclopedia of Type Strains, Phase I: The one thousand microbial genomes (KMG-I) project.</title>
        <authorList>
            <person name="Kyrpides N.C."/>
            <person name="Woyke T."/>
            <person name="Eisen J.A."/>
            <person name="Garrity G."/>
            <person name="Lilburn T.G."/>
            <person name="Beck B.J."/>
            <person name="Whitman W.B."/>
            <person name="Hugenholtz P."/>
            <person name="Klenk H.P."/>
        </authorList>
    </citation>
    <scope>NUCLEOTIDE SEQUENCE [LARGE SCALE GENOMIC DNA]</scope>
    <source>
        <strain evidence="3 4">DSM 13484</strain>
    </source>
</reference>
<comment type="caution">
    <text evidence="3">The sequence shown here is derived from an EMBL/GenBank/DDBJ whole genome shotgun (WGS) entry which is preliminary data.</text>
</comment>
<keyword evidence="2" id="KW-0812">Transmembrane</keyword>
<keyword evidence="2" id="KW-0472">Membrane</keyword>
<evidence type="ECO:0000256" key="1">
    <source>
        <dbReference type="SAM" id="Coils"/>
    </source>
</evidence>
<protein>
    <submittedName>
        <fullName evidence="3">Uncharacterized protein involved in exopolysaccharide biosynthesis</fullName>
    </submittedName>
</protein>
<evidence type="ECO:0000313" key="4">
    <source>
        <dbReference type="Proteomes" id="UP000316778"/>
    </source>
</evidence>
<accession>A0A562SYQ4</accession>
<dbReference type="EMBL" id="VLLG01000004">
    <property type="protein sequence ID" value="TWI86198.1"/>
    <property type="molecule type" value="Genomic_DNA"/>
</dbReference>
<dbReference type="Gene3D" id="3.40.50.300">
    <property type="entry name" value="P-loop containing nucleotide triphosphate hydrolases"/>
    <property type="match status" value="1"/>
</dbReference>
<dbReference type="PANTHER" id="PTHR32309:SF31">
    <property type="entry name" value="CAPSULAR EXOPOLYSACCHARIDE FAMILY"/>
    <property type="match status" value="1"/>
</dbReference>
<dbReference type="OrthoDB" id="972983at2"/>
<proteinExistence type="predicted"/>
<organism evidence="3 4">
    <name type="scientific">Chitinophaga japonensis</name>
    <name type="common">Flexibacter japonensis</name>
    <dbReference type="NCBI Taxonomy" id="104662"/>
    <lineage>
        <taxon>Bacteria</taxon>
        <taxon>Pseudomonadati</taxon>
        <taxon>Bacteroidota</taxon>
        <taxon>Chitinophagia</taxon>
        <taxon>Chitinophagales</taxon>
        <taxon>Chitinophagaceae</taxon>
        <taxon>Chitinophaga</taxon>
    </lineage>
</organism>
<feature type="transmembrane region" description="Helical" evidence="2">
    <location>
        <begin position="458"/>
        <end position="480"/>
    </location>
</feature>
<keyword evidence="4" id="KW-1185">Reference proteome</keyword>